<feature type="region of interest" description="Disordered" evidence="1">
    <location>
        <begin position="79"/>
        <end position="107"/>
    </location>
</feature>
<evidence type="ECO:0000313" key="3">
    <source>
        <dbReference type="Proteomes" id="UP000077684"/>
    </source>
</evidence>
<proteinExistence type="predicted"/>
<organism evidence="2 3">
    <name type="scientific">Tilletia controversa</name>
    <name type="common">dwarf bunt fungus</name>
    <dbReference type="NCBI Taxonomy" id="13291"/>
    <lineage>
        <taxon>Eukaryota</taxon>
        <taxon>Fungi</taxon>
        <taxon>Dikarya</taxon>
        <taxon>Basidiomycota</taxon>
        <taxon>Ustilaginomycotina</taxon>
        <taxon>Exobasidiomycetes</taxon>
        <taxon>Tilletiales</taxon>
        <taxon>Tilletiaceae</taxon>
        <taxon>Tilletia</taxon>
    </lineage>
</organism>
<dbReference type="PANTHER" id="PTHR31912:SF34">
    <property type="entry name" value="NOTOCHORD-RELATED PROTEIN"/>
    <property type="match status" value="1"/>
</dbReference>
<keyword evidence="3" id="KW-1185">Reference proteome</keyword>
<dbReference type="EMBL" id="LWDE02000673">
    <property type="protein sequence ID" value="KAE8245730.1"/>
    <property type="molecule type" value="Genomic_DNA"/>
</dbReference>
<accession>A0A8X7SW49</accession>
<reference evidence="2" key="2">
    <citation type="journal article" date="2019" name="IMA Fungus">
        <title>Genome sequencing and comparison of five Tilletia species to identify candidate genes for the detection of regulated species infecting wheat.</title>
        <authorList>
            <person name="Nguyen H.D.T."/>
            <person name="Sultana T."/>
            <person name="Kesanakurti P."/>
            <person name="Hambleton S."/>
        </authorList>
    </citation>
    <scope>NUCLEOTIDE SEQUENCE</scope>
    <source>
        <strain evidence="2">DAOMC 236426</strain>
    </source>
</reference>
<gene>
    <name evidence="2" type="ORF">A4X06_0g5459</name>
</gene>
<dbReference type="Proteomes" id="UP000077684">
    <property type="component" value="Unassembled WGS sequence"/>
</dbReference>
<evidence type="ECO:0000313" key="2">
    <source>
        <dbReference type="EMBL" id="KAE8245730.1"/>
    </source>
</evidence>
<dbReference type="PANTHER" id="PTHR31912">
    <property type="entry name" value="IP13529P"/>
    <property type="match status" value="1"/>
</dbReference>
<evidence type="ECO:0000256" key="1">
    <source>
        <dbReference type="SAM" id="MobiDB-lite"/>
    </source>
</evidence>
<name>A0A8X7SW49_9BASI</name>
<reference evidence="2" key="1">
    <citation type="submission" date="2016-04" db="EMBL/GenBank/DDBJ databases">
        <authorList>
            <person name="Nguyen H.D."/>
            <person name="Samba Siva P."/>
            <person name="Cullis J."/>
            <person name="Levesque C.A."/>
            <person name="Hambleton S."/>
        </authorList>
    </citation>
    <scope>NUCLEOTIDE SEQUENCE</scope>
    <source>
        <strain evidence="2">DAOMC 236426</strain>
    </source>
</reference>
<protein>
    <submittedName>
        <fullName evidence="2">Uncharacterized protein</fullName>
    </submittedName>
</protein>
<sequence>MPRARSERNFGDDFEPLDGLKARCVVCPKAPAVSTRHMDEHRATSVHVRNKALPPNRLSVTSIRHQRYLVVQAAEKRAARAADTAPPPSPLSPRMSNDANGDGAQREYAPPVFASSQFDRDWDGMQGGADMAWNFDGPTEKERRMIENVQKAMRNAARVGDDRQFFPWPDRGTFLLSLVAFAPRSPLSRSVLELVLAFARAIHGYEVPTLSAFRRAAEKVRESGGGALQASVGSGGTTFFTKSIRNGLVMDMTNPSIRSRLQLYPRRGSEIRELRDAEAVAAERNRQPMAVLRTSSNGYEPVHLYLHEPLALKDGRAVLPELCFTDDADQLCGRGTVLRMRDGGDASAIVHVLPKQETNFAVKDVTTSSVLAERLRGRMLEGPDGSVKSTENPLRKLAKGKRMISVPLLVWEDDWMTTMGMSQYPHTSVLFSNALLDRTELDRRSAAVRFYATSAAAQPEELLEAFVEELNDLHAHPFWSWDCVEKDIVLVRPWMLAMLGDSVMLAKLSASIGVQGSRPCRICDWGGNQAFKHASDGIRAALQEGQLRTIEVIVEELGSQLDLAHDDDASGLMAHWTNTGIKDSATTEACTILLEENDKLKGKVARAPGQAANRLSDVEVQTKLGELRTALKAKQWYSPLLTITGFGGLEHTALDILHVASLGPGKYLAALTVDILGPAALDQLRVRLESLSTTAITDSEAYPAAAMIRRLKTLNGKQVKALAQLMPFALAPHCGDVEERNNLLGAWIAYGHFSRLVHVEYIADMFLYQGQLKASISHLWSAFAHFRPKWLTHKVKLHFLVHLGRQAELFGPLKNTSTERYESFNAVQRQAAVHTNRGAPSKDIASRIATQETVAHWASGGVGWASEDNQLAQPGPQIEPLLDDPTVKSLRSKWLSTEDDVQEPGA</sequence>
<dbReference type="AlphaFoldDB" id="A0A8X7SW49"/>
<comment type="caution">
    <text evidence="2">The sequence shown here is derived from an EMBL/GenBank/DDBJ whole genome shotgun (WGS) entry which is preliminary data.</text>
</comment>